<name>A0ABD3TDK4_9LAMI</name>
<dbReference type="PANTHER" id="PTHR31949:SF6">
    <property type="entry name" value="DUF4005 DOMAIN-CONTAINING PROTEIN"/>
    <property type="match status" value="1"/>
</dbReference>
<protein>
    <submittedName>
        <fullName evidence="2">Uncharacterized protein</fullName>
    </submittedName>
</protein>
<keyword evidence="3" id="KW-1185">Reference proteome</keyword>
<reference evidence="2 3" key="1">
    <citation type="submission" date="2024-12" db="EMBL/GenBank/DDBJ databases">
        <title>The unique morphological basis and parallel evolutionary history of personate flowers in Penstemon.</title>
        <authorList>
            <person name="Depatie T.H."/>
            <person name="Wessinger C.A."/>
        </authorList>
    </citation>
    <scope>NUCLEOTIDE SEQUENCE [LARGE SCALE GENOMIC DNA]</scope>
    <source>
        <strain evidence="2">WTNN_2</strain>
        <tissue evidence="2">Leaf</tissue>
    </source>
</reference>
<accession>A0ABD3TDK4</accession>
<dbReference type="AlphaFoldDB" id="A0ABD3TDK4"/>
<feature type="compositionally biased region" description="Polar residues" evidence="1">
    <location>
        <begin position="250"/>
        <end position="265"/>
    </location>
</feature>
<dbReference type="PANTHER" id="PTHR31949">
    <property type="entry name" value="GASTRIC MUCIN-LIKE PROTEIN"/>
    <property type="match status" value="1"/>
</dbReference>
<feature type="region of interest" description="Disordered" evidence="1">
    <location>
        <begin position="238"/>
        <end position="269"/>
    </location>
</feature>
<feature type="compositionally biased region" description="Polar residues" evidence="1">
    <location>
        <begin position="192"/>
        <end position="204"/>
    </location>
</feature>
<sequence>MNIRGKICNSSFKDREEEELSFFRDIHKREKDQLAIASLLHEPAAHVSEEYFQANGTGKYGLYRMDSGGRKGGLGVEFLAETGKNDYNWLKTPPATPLFPSLEMETNSQQQLVIQREIPILQPLSISRFAGAGNKEAVKKPTSTKYRPKSPNPNQKLPQRHKTPTGRPSISSSIHKKNMNIAPTQLHDKPKQTSSPILKSNNIPRPNFLASNLEIKSSSNTNSKTRGVSPSLRQKVVAGFPDETPPPNLITVNRPSSATRGRPSNQIQSSSILLQKQEITNSKIIRRQSCSPSVTRGRKFDHTQSTTAVAVKVVGRGNQTVQVLGSRMVDKFMNARNSSIDLERQGKMKMKSSMNIYSSSTFDEERKRSW</sequence>
<evidence type="ECO:0000256" key="1">
    <source>
        <dbReference type="SAM" id="MobiDB-lite"/>
    </source>
</evidence>
<dbReference type="EMBL" id="JBJXBP010000004">
    <property type="protein sequence ID" value="KAL3835079.1"/>
    <property type="molecule type" value="Genomic_DNA"/>
</dbReference>
<organism evidence="2 3">
    <name type="scientific">Penstemon smallii</name>
    <dbReference type="NCBI Taxonomy" id="265156"/>
    <lineage>
        <taxon>Eukaryota</taxon>
        <taxon>Viridiplantae</taxon>
        <taxon>Streptophyta</taxon>
        <taxon>Embryophyta</taxon>
        <taxon>Tracheophyta</taxon>
        <taxon>Spermatophyta</taxon>
        <taxon>Magnoliopsida</taxon>
        <taxon>eudicotyledons</taxon>
        <taxon>Gunneridae</taxon>
        <taxon>Pentapetalae</taxon>
        <taxon>asterids</taxon>
        <taxon>lamiids</taxon>
        <taxon>Lamiales</taxon>
        <taxon>Plantaginaceae</taxon>
        <taxon>Cheloneae</taxon>
        <taxon>Penstemon</taxon>
    </lineage>
</organism>
<gene>
    <name evidence="2" type="ORF">ACJIZ3_009815</name>
</gene>
<evidence type="ECO:0000313" key="2">
    <source>
        <dbReference type="EMBL" id="KAL3835079.1"/>
    </source>
</evidence>
<evidence type="ECO:0000313" key="3">
    <source>
        <dbReference type="Proteomes" id="UP001634393"/>
    </source>
</evidence>
<proteinExistence type="predicted"/>
<comment type="caution">
    <text evidence="2">The sequence shown here is derived from an EMBL/GenBank/DDBJ whole genome shotgun (WGS) entry which is preliminary data.</text>
</comment>
<feature type="region of interest" description="Disordered" evidence="1">
    <location>
        <begin position="132"/>
        <end position="205"/>
    </location>
</feature>
<dbReference type="Proteomes" id="UP001634393">
    <property type="component" value="Unassembled WGS sequence"/>
</dbReference>